<dbReference type="Proteomes" id="UP000050795">
    <property type="component" value="Unassembled WGS sequence"/>
</dbReference>
<dbReference type="WBParaSite" id="TREG1_93590.1">
    <property type="protein sequence ID" value="TREG1_93590.1"/>
    <property type="gene ID" value="TREG1_93590"/>
</dbReference>
<name>A0AA85KJ29_TRIRE</name>
<sequence length="60" mass="6720">DVSDMIFLLETNYSGESALCLTKLSISPTTMEKQRRGYFSLNQAVECCYLQTGMSRTVST</sequence>
<evidence type="ECO:0000313" key="2">
    <source>
        <dbReference type="WBParaSite" id="TREG1_93590.1"/>
    </source>
</evidence>
<keyword evidence="1" id="KW-1185">Reference proteome</keyword>
<proteinExistence type="predicted"/>
<dbReference type="AlphaFoldDB" id="A0AA85KJ29"/>
<accession>A0AA85KJ29</accession>
<protein>
    <submittedName>
        <fullName evidence="2">Uncharacterized protein</fullName>
    </submittedName>
</protein>
<reference evidence="2" key="2">
    <citation type="submission" date="2023-11" db="UniProtKB">
        <authorList>
            <consortium name="WormBaseParasite"/>
        </authorList>
    </citation>
    <scope>IDENTIFICATION</scope>
</reference>
<organism evidence="1 2">
    <name type="scientific">Trichobilharzia regenti</name>
    <name type="common">Nasal bird schistosome</name>
    <dbReference type="NCBI Taxonomy" id="157069"/>
    <lineage>
        <taxon>Eukaryota</taxon>
        <taxon>Metazoa</taxon>
        <taxon>Spiralia</taxon>
        <taxon>Lophotrochozoa</taxon>
        <taxon>Platyhelminthes</taxon>
        <taxon>Trematoda</taxon>
        <taxon>Digenea</taxon>
        <taxon>Strigeidida</taxon>
        <taxon>Schistosomatoidea</taxon>
        <taxon>Schistosomatidae</taxon>
        <taxon>Trichobilharzia</taxon>
    </lineage>
</organism>
<reference evidence="1" key="1">
    <citation type="submission" date="2022-06" db="EMBL/GenBank/DDBJ databases">
        <authorList>
            <person name="Berger JAMES D."/>
            <person name="Berger JAMES D."/>
        </authorList>
    </citation>
    <scope>NUCLEOTIDE SEQUENCE [LARGE SCALE GENOMIC DNA]</scope>
</reference>
<evidence type="ECO:0000313" key="1">
    <source>
        <dbReference type="Proteomes" id="UP000050795"/>
    </source>
</evidence>